<dbReference type="Proteomes" id="UP000468650">
    <property type="component" value="Unassembled WGS sequence"/>
</dbReference>
<dbReference type="OrthoDB" id="1427074at2"/>
<dbReference type="InterPro" id="IPR026265">
    <property type="entry name" value="LptC"/>
</dbReference>
<dbReference type="Gene3D" id="2.60.450.10">
    <property type="entry name" value="Lipopolysaccharide (LPS) transport protein A like domain"/>
    <property type="match status" value="1"/>
</dbReference>
<name>A0A6N6RES9_9FLAO</name>
<sequence>MSFRISRGMAWAVPLFLILIACQNDPKVVKEVMNEYDGPLRVQDGVTYTYTDSGLVVLRFQAPKAIDFSHLDDDPYLEFPDGIDVTFYNDTGAVETHLTANYAKRYIEESRWEAEGDVHVVNAKDEELQSEKLEWDEAEERISSDVAVSISTPDSKIWGKGFDADQHMNDYEIHEVYGTIFLNEEDNDSTSTSDL</sequence>
<dbReference type="RefSeq" id="WP_151667974.1">
    <property type="nucleotide sequence ID" value="NZ_WBVO01000009.1"/>
</dbReference>
<dbReference type="GO" id="GO:0005886">
    <property type="term" value="C:plasma membrane"/>
    <property type="evidence" value="ECO:0007669"/>
    <property type="project" value="InterPro"/>
</dbReference>
<reference evidence="1 2" key="1">
    <citation type="submission" date="2019-09" db="EMBL/GenBank/DDBJ databases">
        <title>Genomes of family Cryomorphaceae.</title>
        <authorList>
            <person name="Bowman J.P."/>
        </authorList>
    </citation>
    <scope>NUCLEOTIDE SEQUENCE [LARGE SCALE GENOMIC DNA]</scope>
    <source>
        <strain evidence="1 2">LMG 25704</strain>
    </source>
</reference>
<dbReference type="GO" id="GO:0015221">
    <property type="term" value="F:lipopolysaccharide transmembrane transporter activity"/>
    <property type="evidence" value="ECO:0007669"/>
    <property type="project" value="InterPro"/>
</dbReference>
<gene>
    <name evidence="1" type="primary">lptC</name>
    <name evidence="1" type="ORF">F8C67_11370</name>
</gene>
<evidence type="ECO:0000313" key="2">
    <source>
        <dbReference type="Proteomes" id="UP000468650"/>
    </source>
</evidence>
<dbReference type="AlphaFoldDB" id="A0A6N6RES9"/>
<keyword evidence="2" id="KW-1185">Reference proteome</keyword>
<dbReference type="PROSITE" id="PS51257">
    <property type="entry name" value="PROKAR_LIPOPROTEIN"/>
    <property type="match status" value="1"/>
</dbReference>
<dbReference type="Pfam" id="PF06835">
    <property type="entry name" value="LptC"/>
    <property type="match status" value="1"/>
</dbReference>
<comment type="caution">
    <text evidence="1">The sequence shown here is derived from an EMBL/GenBank/DDBJ whole genome shotgun (WGS) entry which is preliminary data.</text>
</comment>
<organism evidence="1 2">
    <name type="scientific">Phaeocystidibacter luteus</name>
    <dbReference type="NCBI Taxonomy" id="911197"/>
    <lineage>
        <taxon>Bacteria</taxon>
        <taxon>Pseudomonadati</taxon>
        <taxon>Bacteroidota</taxon>
        <taxon>Flavobacteriia</taxon>
        <taxon>Flavobacteriales</taxon>
        <taxon>Phaeocystidibacteraceae</taxon>
        <taxon>Phaeocystidibacter</taxon>
    </lineage>
</organism>
<dbReference type="InterPro" id="IPR010664">
    <property type="entry name" value="LipoPS_assembly_LptC-rel"/>
</dbReference>
<dbReference type="NCBIfam" id="TIGR04409">
    <property type="entry name" value="LptC_YrbK"/>
    <property type="match status" value="1"/>
</dbReference>
<dbReference type="EMBL" id="WBVO01000009">
    <property type="protein sequence ID" value="KAB2808161.1"/>
    <property type="molecule type" value="Genomic_DNA"/>
</dbReference>
<protein>
    <submittedName>
        <fullName evidence="1">LPS export ABC transporter periplasmic protein LptC</fullName>
    </submittedName>
</protein>
<proteinExistence type="predicted"/>
<accession>A0A6N6RES9</accession>
<evidence type="ECO:0000313" key="1">
    <source>
        <dbReference type="EMBL" id="KAB2808161.1"/>
    </source>
</evidence>